<keyword evidence="3" id="KW-1185">Reference proteome</keyword>
<accession>A0ABV0VHY2</accession>
<dbReference type="Proteomes" id="UP001482620">
    <property type="component" value="Unassembled WGS sequence"/>
</dbReference>
<reference evidence="2 3" key="1">
    <citation type="submission" date="2021-06" db="EMBL/GenBank/DDBJ databases">
        <authorList>
            <person name="Palmer J.M."/>
        </authorList>
    </citation>
    <scope>NUCLEOTIDE SEQUENCE [LARGE SCALE GENOMIC DNA]</scope>
    <source>
        <strain evidence="3">if_2019</strain>
        <tissue evidence="2">Muscle</tissue>
    </source>
</reference>
<dbReference type="EMBL" id="JAHRIQ010108105">
    <property type="protein sequence ID" value="MEQ2256840.1"/>
    <property type="molecule type" value="Genomic_DNA"/>
</dbReference>
<feature type="region of interest" description="Disordered" evidence="1">
    <location>
        <begin position="62"/>
        <end position="86"/>
    </location>
</feature>
<proteinExistence type="predicted"/>
<name>A0ABV0VHY2_9TELE</name>
<feature type="region of interest" description="Disordered" evidence="1">
    <location>
        <begin position="1"/>
        <end position="44"/>
    </location>
</feature>
<organism evidence="2 3">
    <name type="scientific">Ilyodon furcidens</name>
    <name type="common">goldbreast splitfin</name>
    <dbReference type="NCBI Taxonomy" id="33524"/>
    <lineage>
        <taxon>Eukaryota</taxon>
        <taxon>Metazoa</taxon>
        <taxon>Chordata</taxon>
        <taxon>Craniata</taxon>
        <taxon>Vertebrata</taxon>
        <taxon>Euteleostomi</taxon>
        <taxon>Actinopterygii</taxon>
        <taxon>Neopterygii</taxon>
        <taxon>Teleostei</taxon>
        <taxon>Neoteleostei</taxon>
        <taxon>Acanthomorphata</taxon>
        <taxon>Ovalentaria</taxon>
        <taxon>Atherinomorphae</taxon>
        <taxon>Cyprinodontiformes</taxon>
        <taxon>Goodeidae</taxon>
        <taxon>Ilyodon</taxon>
    </lineage>
</organism>
<evidence type="ECO:0000313" key="3">
    <source>
        <dbReference type="Proteomes" id="UP001482620"/>
    </source>
</evidence>
<evidence type="ECO:0000313" key="2">
    <source>
        <dbReference type="EMBL" id="MEQ2256840.1"/>
    </source>
</evidence>
<protein>
    <submittedName>
        <fullName evidence="2">Uncharacterized protein</fullName>
    </submittedName>
</protein>
<sequence>MALRRGAKGPPAESGAGASSHPIPRNSASRMRCTKSKSSGKILRYSAKPLTRSLMSTDCGISGPDWTHAGENSREEAVAGGPSVEA</sequence>
<comment type="caution">
    <text evidence="2">The sequence shown here is derived from an EMBL/GenBank/DDBJ whole genome shotgun (WGS) entry which is preliminary data.</text>
</comment>
<gene>
    <name evidence="2" type="ORF">ILYODFUR_028269</name>
</gene>
<evidence type="ECO:0000256" key="1">
    <source>
        <dbReference type="SAM" id="MobiDB-lite"/>
    </source>
</evidence>